<feature type="region of interest" description="Disordered" evidence="1">
    <location>
        <begin position="298"/>
        <end position="418"/>
    </location>
</feature>
<feature type="compositionally biased region" description="Polar residues" evidence="1">
    <location>
        <begin position="407"/>
        <end position="416"/>
    </location>
</feature>
<evidence type="ECO:0000313" key="3">
    <source>
        <dbReference type="Proteomes" id="UP000722791"/>
    </source>
</evidence>
<comment type="caution">
    <text evidence="2">The sequence shown here is derived from an EMBL/GenBank/DDBJ whole genome shotgun (WGS) entry which is preliminary data.</text>
</comment>
<feature type="compositionally biased region" description="Polar residues" evidence="1">
    <location>
        <begin position="117"/>
        <end position="131"/>
    </location>
</feature>
<proteinExistence type="predicted"/>
<gene>
    <name evidence="2" type="ORF">Vretimale_7717</name>
</gene>
<feature type="compositionally biased region" description="Polar residues" evidence="1">
    <location>
        <begin position="43"/>
        <end position="72"/>
    </location>
</feature>
<feature type="region of interest" description="Disordered" evidence="1">
    <location>
        <begin position="172"/>
        <end position="202"/>
    </location>
</feature>
<feature type="compositionally biased region" description="Gly residues" evidence="1">
    <location>
        <begin position="187"/>
        <end position="202"/>
    </location>
</feature>
<dbReference type="Proteomes" id="UP000722791">
    <property type="component" value="Unassembled WGS sequence"/>
</dbReference>
<evidence type="ECO:0000256" key="1">
    <source>
        <dbReference type="SAM" id="MobiDB-lite"/>
    </source>
</evidence>
<feature type="region of interest" description="Disordered" evidence="1">
    <location>
        <begin position="430"/>
        <end position="480"/>
    </location>
</feature>
<dbReference type="OrthoDB" id="543788at2759"/>
<feature type="compositionally biased region" description="Gly residues" evidence="1">
    <location>
        <begin position="443"/>
        <end position="453"/>
    </location>
</feature>
<feature type="region of interest" description="Disordered" evidence="1">
    <location>
        <begin position="1"/>
        <end position="147"/>
    </location>
</feature>
<feature type="compositionally biased region" description="Polar residues" evidence="1">
    <location>
        <begin position="1"/>
        <end position="13"/>
    </location>
</feature>
<protein>
    <submittedName>
        <fullName evidence="2">Uncharacterized protein</fullName>
    </submittedName>
</protein>
<dbReference type="AlphaFoldDB" id="A0A8J4G9G2"/>
<sequence length="769" mass="78806">MTADSEVTPSLSDLTFDVEPKREWTPPNPHSPEAGKLWEASESLRTVTSTASATVPRPSITSKPSVRPSTDTRVYDIRRAHPPSMVTHKQSSPLTSASPNKQPAPSPSAVVEPYPTSEPNLSATVPSSTYASGPEPHSPRRGNVSPVRVVCPEPSLAQLSILELPSVRGQNVTSIAPSGGPVSTSAGPGGGSGGTTDGAGTGGGGVGGVAAGFAARRLPAGHGPAMLSDAVGGSGGGYPLADHMSGLSSQMTSTNQDPVDAYLARYQMHQRIHDQFRVRHDQHFRTVQELGARIQAMTRGGAAGAGSWPSQGDGPMESGDTGAAEGTTPLSPSGESSPPRHGTASSASTAYQHHHHHEQQQQQLPDHPLRPRNRFVPPSVATHPSNSSPTSASTPSPRGPPGHRRPNSASSLSNCPSPARCASAQLLKSGLTGDGAEPSFGPSHGGGGVGGGNDVTISATAPRASPIAPRGPHPQQGAYLALPDGSFAGSAPLRGVPITEGLLFEKYSRKSQAVDLPELQLRYIRPGTVAPREPRPLRPVPRQPPPPTRALPNGIPASRLERLSARRRDRSPPRRHQQHLLLQHLTNPAELLKFTGAPVANTGPGSPGRTIPTGTFSGSNIAAAAAGGSSGSGSGAATELAAVGDGLLRSSSLMSPGPAVTGGGGSPGRARSPGVRAASAPSGPEGGPGTLAQYLAVSTAGPSGEPLLDENFYEVLQQHFRSSMHAQTHQLRSQLNVSLPLVLGALNCVNVTDTPEAASAGARRGSTPK</sequence>
<reference evidence="2" key="1">
    <citation type="journal article" date="2021" name="Proc. Natl. Acad. Sci. U.S.A.">
        <title>Three genomes in the algal genus Volvox reveal the fate of a haploid sex-determining region after a transition to homothallism.</title>
        <authorList>
            <person name="Yamamoto K."/>
            <person name="Hamaji T."/>
            <person name="Kawai-Toyooka H."/>
            <person name="Matsuzaki R."/>
            <person name="Takahashi F."/>
            <person name="Nishimura Y."/>
            <person name="Kawachi M."/>
            <person name="Noguchi H."/>
            <person name="Minakuchi Y."/>
            <person name="Umen J.G."/>
            <person name="Toyoda A."/>
            <person name="Nozaki H."/>
        </authorList>
    </citation>
    <scope>NUCLEOTIDE SEQUENCE</scope>
    <source>
        <strain evidence="2">NIES-3785</strain>
    </source>
</reference>
<feature type="compositionally biased region" description="Low complexity" evidence="1">
    <location>
        <begin position="382"/>
        <end position="396"/>
    </location>
</feature>
<accession>A0A8J4G9G2</accession>
<name>A0A8J4G9G2_9CHLO</name>
<evidence type="ECO:0000313" key="2">
    <source>
        <dbReference type="EMBL" id="GIM02903.1"/>
    </source>
</evidence>
<feature type="region of interest" description="Disordered" evidence="1">
    <location>
        <begin position="653"/>
        <end position="690"/>
    </location>
</feature>
<feature type="region of interest" description="Disordered" evidence="1">
    <location>
        <begin position="527"/>
        <end position="559"/>
    </location>
</feature>
<dbReference type="EMBL" id="BNCQ01000012">
    <property type="protein sequence ID" value="GIM02903.1"/>
    <property type="molecule type" value="Genomic_DNA"/>
</dbReference>
<feature type="compositionally biased region" description="Low complexity" evidence="1">
    <location>
        <begin position="668"/>
        <end position="683"/>
    </location>
</feature>
<feature type="compositionally biased region" description="Pro residues" evidence="1">
    <location>
        <begin position="537"/>
        <end position="549"/>
    </location>
</feature>
<feature type="compositionally biased region" description="Polar residues" evidence="1">
    <location>
        <begin position="87"/>
        <end position="103"/>
    </location>
</feature>
<feature type="compositionally biased region" description="Low complexity" evidence="1">
    <location>
        <begin position="177"/>
        <end position="186"/>
    </location>
</feature>
<organism evidence="2 3">
    <name type="scientific">Volvox reticuliferus</name>
    <dbReference type="NCBI Taxonomy" id="1737510"/>
    <lineage>
        <taxon>Eukaryota</taxon>
        <taxon>Viridiplantae</taxon>
        <taxon>Chlorophyta</taxon>
        <taxon>core chlorophytes</taxon>
        <taxon>Chlorophyceae</taxon>
        <taxon>CS clade</taxon>
        <taxon>Chlamydomonadales</taxon>
        <taxon>Volvocaceae</taxon>
        <taxon>Volvox</taxon>
    </lineage>
</organism>